<name>A0AAN6WZY5_9PEZI</name>
<gene>
    <name evidence="18" type="ORF">QBC35DRAFT_460416</name>
</gene>
<evidence type="ECO:0000256" key="15">
    <source>
        <dbReference type="ARBA" id="ARBA00047174"/>
    </source>
</evidence>
<comment type="catalytic activity">
    <reaction evidence="14">
        <text>[(1-&gt;4)-beta-D-glucosyl]n+m + reduced acceptor + O2 = 4-dehydro-beta-D-glucosyl-[(1-&gt;4)-beta-D-glucosyl]n-1 + [(1-&gt;4)-beta-D-glucosyl]m + acceptor + H2O.</text>
        <dbReference type="EC" id="1.14.99.56"/>
    </reaction>
</comment>
<keyword evidence="4" id="KW-0479">Metal-binding</keyword>
<evidence type="ECO:0000256" key="8">
    <source>
        <dbReference type="ARBA" id="ARBA00023008"/>
    </source>
</evidence>
<evidence type="ECO:0000313" key="19">
    <source>
        <dbReference type="Proteomes" id="UP001302126"/>
    </source>
</evidence>
<dbReference type="EMBL" id="MU864360">
    <property type="protein sequence ID" value="KAK4191325.1"/>
    <property type="molecule type" value="Genomic_DNA"/>
</dbReference>
<evidence type="ECO:0000256" key="12">
    <source>
        <dbReference type="ARBA" id="ARBA00023326"/>
    </source>
</evidence>
<evidence type="ECO:0000256" key="7">
    <source>
        <dbReference type="ARBA" id="ARBA00023002"/>
    </source>
</evidence>
<evidence type="ECO:0000313" key="18">
    <source>
        <dbReference type="EMBL" id="KAK4191325.1"/>
    </source>
</evidence>
<evidence type="ECO:0000256" key="9">
    <source>
        <dbReference type="ARBA" id="ARBA00023033"/>
    </source>
</evidence>
<sequence>MKLTLIASLAAALAECHSIFQKLSVNGAEQGQLVGLRAPSQPNPVTNVNDQQLACGISGTRSNQVINVKAGDKIGAWWGHVIGGQQWPNDPDHPIASSHKGPISTYMARVDNAATVSPTGLKWFKIHEDGLNTQTGKWGVDNMIAAKGWSYATIPQCLAPGQYLFRQELLALHSAYSNMGAQFYQSCAQLNVSGGGSYVPTETVSIPGAYKQNDPGILIQIWVASVPDNGRKAYPIPGPRPMTCPA</sequence>
<comment type="caution">
    <text evidence="18">The sequence shown here is derived from an EMBL/GenBank/DDBJ whole genome shotgun (WGS) entry which is preliminary data.</text>
</comment>
<dbReference type="CDD" id="cd21175">
    <property type="entry name" value="LPMO_AA9"/>
    <property type="match status" value="1"/>
</dbReference>
<keyword evidence="19" id="KW-1185">Reference proteome</keyword>
<dbReference type="GO" id="GO:0030245">
    <property type="term" value="P:cellulose catabolic process"/>
    <property type="evidence" value="ECO:0007669"/>
    <property type="project" value="UniProtKB-KW"/>
</dbReference>
<reference evidence="18" key="1">
    <citation type="journal article" date="2023" name="Mol. Phylogenet. Evol.">
        <title>Genome-scale phylogeny and comparative genomics of the fungal order Sordariales.</title>
        <authorList>
            <person name="Hensen N."/>
            <person name="Bonometti L."/>
            <person name="Westerberg I."/>
            <person name="Brannstrom I.O."/>
            <person name="Guillou S."/>
            <person name="Cros-Aarteil S."/>
            <person name="Calhoun S."/>
            <person name="Haridas S."/>
            <person name="Kuo A."/>
            <person name="Mondo S."/>
            <person name="Pangilinan J."/>
            <person name="Riley R."/>
            <person name="LaButti K."/>
            <person name="Andreopoulos B."/>
            <person name="Lipzen A."/>
            <person name="Chen C."/>
            <person name="Yan M."/>
            <person name="Daum C."/>
            <person name="Ng V."/>
            <person name="Clum A."/>
            <person name="Steindorff A."/>
            <person name="Ohm R.A."/>
            <person name="Martin F."/>
            <person name="Silar P."/>
            <person name="Natvig D.O."/>
            <person name="Lalanne C."/>
            <person name="Gautier V."/>
            <person name="Ament-Velasquez S.L."/>
            <person name="Kruys A."/>
            <person name="Hutchinson M.I."/>
            <person name="Powell A.J."/>
            <person name="Barry K."/>
            <person name="Miller A.N."/>
            <person name="Grigoriev I.V."/>
            <person name="Debuchy R."/>
            <person name="Gladieux P."/>
            <person name="Hiltunen Thoren M."/>
            <person name="Johannesson H."/>
        </authorList>
    </citation>
    <scope>NUCLEOTIDE SEQUENCE</scope>
    <source>
        <strain evidence="18">PSN309</strain>
    </source>
</reference>
<evidence type="ECO:0000256" key="16">
    <source>
        <dbReference type="SAM" id="SignalP"/>
    </source>
</evidence>
<comment type="cofactor">
    <cofactor evidence="1">
        <name>Cu(2+)</name>
        <dbReference type="ChEBI" id="CHEBI:29036"/>
    </cofactor>
</comment>
<comment type="similarity">
    <text evidence="13">Belongs to the polysaccharide monooxygenase AA9 family.</text>
</comment>
<reference evidence="18" key="2">
    <citation type="submission" date="2023-05" db="EMBL/GenBank/DDBJ databases">
        <authorList>
            <consortium name="Lawrence Berkeley National Laboratory"/>
            <person name="Steindorff A."/>
            <person name="Hensen N."/>
            <person name="Bonometti L."/>
            <person name="Westerberg I."/>
            <person name="Brannstrom I.O."/>
            <person name="Guillou S."/>
            <person name="Cros-Aarteil S."/>
            <person name="Calhoun S."/>
            <person name="Haridas S."/>
            <person name="Kuo A."/>
            <person name="Mondo S."/>
            <person name="Pangilinan J."/>
            <person name="Riley R."/>
            <person name="Labutti K."/>
            <person name="Andreopoulos B."/>
            <person name="Lipzen A."/>
            <person name="Chen C."/>
            <person name="Yanf M."/>
            <person name="Daum C."/>
            <person name="Ng V."/>
            <person name="Clum A."/>
            <person name="Ohm R."/>
            <person name="Martin F."/>
            <person name="Silar P."/>
            <person name="Natvig D."/>
            <person name="Lalanne C."/>
            <person name="Gautier V."/>
            <person name="Ament-Velasquez S.L."/>
            <person name="Kruys A."/>
            <person name="Hutchinson M.I."/>
            <person name="Powell A.J."/>
            <person name="Barry K."/>
            <person name="Miller A.N."/>
            <person name="Grigoriev I.V."/>
            <person name="Debuchy R."/>
            <person name="Gladieux P."/>
            <person name="Thoren M.H."/>
            <person name="Johannesson H."/>
        </authorList>
    </citation>
    <scope>NUCLEOTIDE SEQUENCE</scope>
    <source>
        <strain evidence="18">PSN309</strain>
    </source>
</reference>
<accession>A0AAN6WZY5</accession>
<evidence type="ECO:0000256" key="13">
    <source>
        <dbReference type="ARBA" id="ARBA00044502"/>
    </source>
</evidence>
<feature type="chain" id="PRO_5042887500" description="lytic cellulose monooxygenase (C4-dehydrogenating)" evidence="16">
    <location>
        <begin position="17"/>
        <end position="246"/>
    </location>
</feature>
<evidence type="ECO:0000256" key="11">
    <source>
        <dbReference type="ARBA" id="ARBA00023277"/>
    </source>
</evidence>
<evidence type="ECO:0000256" key="1">
    <source>
        <dbReference type="ARBA" id="ARBA00001973"/>
    </source>
</evidence>
<dbReference type="PANTHER" id="PTHR33353">
    <property type="entry name" value="PUTATIVE (AFU_ORTHOLOGUE AFUA_1G12560)-RELATED"/>
    <property type="match status" value="1"/>
</dbReference>
<evidence type="ECO:0000256" key="6">
    <source>
        <dbReference type="ARBA" id="ARBA00023001"/>
    </source>
</evidence>
<dbReference type="Pfam" id="PF03443">
    <property type="entry name" value="AA9"/>
    <property type="match status" value="1"/>
</dbReference>
<dbReference type="PANTHER" id="PTHR33353:SF13">
    <property type="entry name" value="ENDOGLUCANASE II"/>
    <property type="match status" value="1"/>
</dbReference>
<evidence type="ECO:0000256" key="4">
    <source>
        <dbReference type="ARBA" id="ARBA00022723"/>
    </source>
</evidence>
<dbReference type="InterPro" id="IPR049892">
    <property type="entry name" value="AA9"/>
</dbReference>
<dbReference type="Proteomes" id="UP001302126">
    <property type="component" value="Unassembled WGS sequence"/>
</dbReference>
<keyword evidence="12" id="KW-0624">Polysaccharide degradation</keyword>
<feature type="domain" description="Auxiliary Activity family 9 catalytic" evidence="17">
    <location>
        <begin position="17"/>
        <end position="223"/>
    </location>
</feature>
<keyword evidence="9" id="KW-0503">Monooxygenase</keyword>
<proteinExistence type="inferred from homology"/>
<dbReference type="GO" id="GO:0016787">
    <property type="term" value="F:hydrolase activity"/>
    <property type="evidence" value="ECO:0007669"/>
    <property type="project" value="UniProtKB-KW"/>
</dbReference>
<dbReference type="GO" id="GO:0005576">
    <property type="term" value="C:extracellular region"/>
    <property type="evidence" value="ECO:0007669"/>
    <property type="project" value="UniProtKB-SubCell"/>
</dbReference>
<keyword evidence="11" id="KW-0119">Carbohydrate metabolism</keyword>
<protein>
    <recommendedName>
        <fullName evidence="15">lytic cellulose monooxygenase (C4-dehydrogenating)</fullName>
        <ecNumber evidence="15">1.14.99.56</ecNumber>
    </recommendedName>
</protein>
<evidence type="ECO:0000256" key="2">
    <source>
        <dbReference type="ARBA" id="ARBA00004613"/>
    </source>
</evidence>
<feature type="signal peptide" evidence="16">
    <location>
        <begin position="1"/>
        <end position="16"/>
    </location>
</feature>
<evidence type="ECO:0000256" key="3">
    <source>
        <dbReference type="ARBA" id="ARBA00022525"/>
    </source>
</evidence>
<dbReference type="InterPro" id="IPR005103">
    <property type="entry name" value="AA9_LPMO"/>
</dbReference>
<dbReference type="GO" id="GO:0046872">
    <property type="term" value="F:metal ion binding"/>
    <property type="evidence" value="ECO:0007669"/>
    <property type="project" value="UniProtKB-KW"/>
</dbReference>
<evidence type="ECO:0000256" key="14">
    <source>
        <dbReference type="ARBA" id="ARBA00045077"/>
    </source>
</evidence>
<keyword evidence="3" id="KW-0964">Secreted</keyword>
<comment type="subcellular location">
    <subcellularLocation>
        <location evidence="2">Secreted</location>
    </subcellularLocation>
</comment>
<dbReference type="GO" id="GO:0004497">
    <property type="term" value="F:monooxygenase activity"/>
    <property type="evidence" value="ECO:0007669"/>
    <property type="project" value="UniProtKB-KW"/>
</dbReference>
<evidence type="ECO:0000259" key="17">
    <source>
        <dbReference type="Pfam" id="PF03443"/>
    </source>
</evidence>
<keyword evidence="6" id="KW-0136">Cellulose degradation</keyword>
<keyword evidence="5 16" id="KW-0732">Signal</keyword>
<keyword evidence="18" id="KW-0378">Hydrolase</keyword>
<keyword evidence="8" id="KW-0186">Copper</keyword>
<dbReference type="Gene3D" id="2.70.50.70">
    <property type="match status" value="1"/>
</dbReference>
<dbReference type="AlphaFoldDB" id="A0AAN6WZY5"/>
<keyword evidence="7" id="KW-0560">Oxidoreductase</keyword>
<evidence type="ECO:0000256" key="10">
    <source>
        <dbReference type="ARBA" id="ARBA00023157"/>
    </source>
</evidence>
<keyword evidence="10" id="KW-1015">Disulfide bond</keyword>
<dbReference type="EC" id="1.14.99.56" evidence="15"/>
<organism evidence="18 19">
    <name type="scientific">Podospora australis</name>
    <dbReference type="NCBI Taxonomy" id="1536484"/>
    <lineage>
        <taxon>Eukaryota</taxon>
        <taxon>Fungi</taxon>
        <taxon>Dikarya</taxon>
        <taxon>Ascomycota</taxon>
        <taxon>Pezizomycotina</taxon>
        <taxon>Sordariomycetes</taxon>
        <taxon>Sordariomycetidae</taxon>
        <taxon>Sordariales</taxon>
        <taxon>Podosporaceae</taxon>
        <taxon>Podospora</taxon>
    </lineage>
</organism>
<evidence type="ECO:0000256" key="5">
    <source>
        <dbReference type="ARBA" id="ARBA00022729"/>
    </source>
</evidence>